<dbReference type="RefSeq" id="WP_159412451.1">
    <property type="nucleotide sequence ID" value="NZ_CP026115.2"/>
</dbReference>
<feature type="domain" description="Dermonecrotic toxin N-terminal" evidence="1">
    <location>
        <begin position="369"/>
        <end position="607"/>
    </location>
</feature>
<dbReference type="InterPro" id="IPR046673">
    <property type="entry name" value="ToxA_N"/>
</dbReference>
<dbReference type="Proteomes" id="UP000464480">
    <property type="component" value="Chromosome"/>
</dbReference>
<evidence type="ECO:0000259" key="1">
    <source>
        <dbReference type="Pfam" id="PF20178"/>
    </source>
</evidence>
<protein>
    <recommendedName>
        <fullName evidence="1">Dermonecrotic toxin N-terminal domain-containing protein</fullName>
    </recommendedName>
</protein>
<name>A0A6I6Y1D0_PSEPU</name>
<reference evidence="2 3" key="1">
    <citation type="submission" date="2020-02" db="EMBL/GenBank/DDBJ databases">
        <title>Pseudomonas Putida W5 Complete Genome Assembly.</title>
        <authorList>
            <person name="Yuan Z.-C."/>
            <person name="Shaw G.A."/>
            <person name="Cusano A.D."/>
            <person name="Caddey B.J."/>
            <person name="Weselowski B.J."/>
        </authorList>
    </citation>
    <scope>NUCLEOTIDE SEQUENCE [LARGE SCALE GENOMIC DNA]</scope>
    <source>
        <strain evidence="2 3">W5</strain>
    </source>
</reference>
<evidence type="ECO:0000313" key="3">
    <source>
        <dbReference type="Proteomes" id="UP000464480"/>
    </source>
</evidence>
<accession>A0A6I6Y1D0</accession>
<sequence length="1555" mass="171327">MSTLETSPFDFMAAVASQFASRPRLREVLGRQLLELLLKQLPYLAATQPPLISAAPLMLDSPEPGQGWWTTQPLVDAVLAAMAAGEEIDIEPLEGRDYKLGLSGSYRFAGSESVYDTCALSGLSEPLNELIEQLPRHFAQAQLDFWRSHGSAGVSRDRWFQLLIKQAMLRNLPLQGLDARAVACVHGLLLGEDPPPVYALQVSLSLEDQQTSLLLHNLLVTGEWDEGTVVLWCAPSSVISAFESLDAFAQALCDELAKDYCFDAMTWQCLALEGDAFAQQSALLLDGLLERIEQVRYSQVEDSAALEQLFANLSDPSQAFYSGYFIDRDVWPEVLPALAASSARDCFAWQEAQFTLALYQLESKGAGSLDDIQDLHGYVSQRLAERMRALHPDEDIPVSDDIVLSLGIAAGVPGGAGVGSGGGEPLVPAGSKSLTEFAIGNLAALQGAIITGMARRDGGVLPKWLGVDFAKQLVADVDIGGHYPRYVAERLDDTERRPTRVSHFAREWRASLLFAGLQAKLAGRLSERGLQCVTDFCRGHIDALAPTLSLLPLAFKRRPTTTVRDVVAGMYVLMCSQPSVVVLYRPLYPDDPLRSFASEQAMLEAIIKDHELERSLLEWMAPTARPVYDKGGFAEPHIEHIGIDPFLNFESPAPASLAVELWDDDVDEKLFVANRNLLVALADLRTTSTAENRWATLLEGAWLVFNTVTLIFNGPIASVTWLLQTVKSLEADLEAISDGEPFDRSAACVDVLLTLGVTMAHLRQPVRQPMMSTRLPDARFFEGPLRREAVRQWVDPVSQPRITALSGGLQGIAGHQLDFSWRGNQGFNSLPAAKRAALRAMRVSVRLDDLAPLDSGDGQGTYRIGTRHYVEMAADVYEVNLLPEGVRVVGKQGAVGPWLSLEHGVWRVDSGLRLLGGMPRSMTAQRLAATLKGMKKTADALTDRVNALSALFTEQGKEVLRLQGQIETLERLKASEVIKAQANHAMVQMYAERITQLEPGVQEERLKSIATMEQVVKLDDNKIALFDQMLEPKYRGGQEADFEQSLRDQRALLTASQITNNDFVFNELWRLADYPKHDALVTALSGKKLHEVRQPYQAFRQNLERVVALQERMLVANAQLDKYLPLVSPDAQVNPGVDARTMAQLIGQRAFTTEDLRLHHVLNLADLALHMDSATGLRKLVKYRGELGGKLFQSAARAHGESIMANLAVADRVSILQEAWDEYSAAIVNSDLIAADGGSLVDPALLKQYKDHVLLLKEDAGRRLVEAREVLEGRAGRVLDTGIYPVPTQAQHVIRNSEGVIIIATEEQEEGHSILVVREPLNQNVVQRFDLREGQWVERIDAVPEAVIDEESASVSSLAQAQALMQDNEAILRQARLFVSQDISGKHLARLFDEQIARLQAFAVGLSEADSEAARLVGTARGELQAHKDALLTQLYTQTSYPDAQALLYLHGRKLIKVEYVGPRQLMVDGSAFDEYKVMRLKAAGESKGKALWAVHFHLPSAGAMADAFTRGHLKLWAQRFESNANSGFKRDALPGRRVHYGPLTLEQARGIIPF</sequence>
<dbReference type="Pfam" id="PF20178">
    <property type="entry name" value="ToxA_N"/>
    <property type="match status" value="1"/>
</dbReference>
<evidence type="ECO:0000313" key="2">
    <source>
        <dbReference type="EMBL" id="QHG67457.2"/>
    </source>
</evidence>
<gene>
    <name evidence="2" type="ORF">C2H86_24840</name>
</gene>
<proteinExistence type="predicted"/>
<dbReference type="EMBL" id="CP026115">
    <property type="protein sequence ID" value="QHG67457.2"/>
    <property type="molecule type" value="Genomic_DNA"/>
</dbReference>
<organism evidence="2 3">
    <name type="scientific">Pseudomonas putida</name>
    <name type="common">Arthrobacter siderocapsulatus</name>
    <dbReference type="NCBI Taxonomy" id="303"/>
    <lineage>
        <taxon>Bacteria</taxon>
        <taxon>Pseudomonadati</taxon>
        <taxon>Pseudomonadota</taxon>
        <taxon>Gammaproteobacteria</taxon>
        <taxon>Pseudomonadales</taxon>
        <taxon>Pseudomonadaceae</taxon>
        <taxon>Pseudomonas</taxon>
    </lineage>
</organism>